<gene>
    <name evidence="2" type="ORF">SNE40_009814</name>
</gene>
<feature type="compositionally biased region" description="Basic residues" evidence="1">
    <location>
        <begin position="1"/>
        <end position="12"/>
    </location>
</feature>
<protein>
    <submittedName>
        <fullName evidence="2">Uncharacterized protein</fullName>
    </submittedName>
</protein>
<evidence type="ECO:0000313" key="2">
    <source>
        <dbReference type="EMBL" id="KAK6182048.1"/>
    </source>
</evidence>
<dbReference type="Proteomes" id="UP001347796">
    <property type="component" value="Unassembled WGS sequence"/>
</dbReference>
<evidence type="ECO:0000313" key="3">
    <source>
        <dbReference type="Proteomes" id="UP001347796"/>
    </source>
</evidence>
<dbReference type="EMBL" id="JAZGQO010000007">
    <property type="protein sequence ID" value="KAK6182048.1"/>
    <property type="molecule type" value="Genomic_DNA"/>
</dbReference>
<evidence type="ECO:0000256" key="1">
    <source>
        <dbReference type="SAM" id="MobiDB-lite"/>
    </source>
</evidence>
<dbReference type="AlphaFoldDB" id="A0AAN8JZR1"/>
<name>A0AAN8JZR1_PATCE</name>
<reference evidence="2 3" key="1">
    <citation type="submission" date="2024-01" db="EMBL/GenBank/DDBJ databases">
        <title>The genome of the rayed Mediterranean limpet Patella caerulea (Linnaeus, 1758).</title>
        <authorList>
            <person name="Anh-Thu Weber A."/>
            <person name="Halstead-Nussloch G."/>
        </authorList>
    </citation>
    <scope>NUCLEOTIDE SEQUENCE [LARGE SCALE GENOMIC DNA]</scope>
    <source>
        <strain evidence="2">AATW-2023a</strain>
        <tissue evidence="2">Whole specimen</tissue>
    </source>
</reference>
<keyword evidence="3" id="KW-1185">Reference proteome</keyword>
<sequence length="122" mass="13427">MARVKNTVRRHPPPGLPRARFPSPAWKGQNSFGATPTEAAGPNRRQNVGTNVGAHVGTHVGSNRGTNLVPDLRLSPVVVRVPRHHQIPVTDDDARRPPQRRPAPLRPVRLDDDGVVNHHVRN</sequence>
<feature type="region of interest" description="Disordered" evidence="1">
    <location>
        <begin position="1"/>
        <end position="69"/>
    </location>
</feature>
<comment type="caution">
    <text evidence="2">The sequence shown here is derived from an EMBL/GenBank/DDBJ whole genome shotgun (WGS) entry which is preliminary data.</text>
</comment>
<proteinExistence type="predicted"/>
<organism evidence="2 3">
    <name type="scientific">Patella caerulea</name>
    <name type="common">Rayed Mediterranean limpet</name>
    <dbReference type="NCBI Taxonomy" id="87958"/>
    <lineage>
        <taxon>Eukaryota</taxon>
        <taxon>Metazoa</taxon>
        <taxon>Spiralia</taxon>
        <taxon>Lophotrochozoa</taxon>
        <taxon>Mollusca</taxon>
        <taxon>Gastropoda</taxon>
        <taxon>Patellogastropoda</taxon>
        <taxon>Patelloidea</taxon>
        <taxon>Patellidae</taxon>
        <taxon>Patella</taxon>
    </lineage>
</organism>
<feature type="region of interest" description="Disordered" evidence="1">
    <location>
        <begin position="84"/>
        <end position="122"/>
    </location>
</feature>
<accession>A0AAN8JZR1</accession>